<keyword evidence="5 7" id="KW-0378">Hydrolase</keyword>
<feature type="chain" id="PRO_5046496047" description="Carboxypeptidase" evidence="8">
    <location>
        <begin position="16"/>
        <end position="436"/>
    </location>
</feature>
<gene>
    <name evidence="9" type="ORF">TeGR_g11824</name>
</gene>
<evidence type="ECO:0000256" key="2">
    <source>
        <dbReference type="ARBA" id="ARBA00022645"/>
    </source>
</evidence>
<protein>
    <recommendedName>
        <fullName evidence="7">Carboxypeptidase</fullName>
        <ecNumber evidence="7">3.4.16.-</ecNumber>
    </recommendedName>
</protein>
<evidence type="ECO:0000256" key="3">
    <source>
        <dbReference type="ARBA" id="ARBA00022670"/>
    </source>
</evidence>
<comment type="similarity">
    <text evidence="1 7">Belongs to the peptidase S10 family.</text>
</comment>
<dbReference type="Proteomes" id="UP001165060">
    <property type="component" value="Unassembled WGS sequence"/>
</dbReference>
<name>A0ABQ6N726_9STRA</name>
<evidence type="ECO:0000256" key="7">
    <source>
        <dbReference type="RuleBase" id="RU361156"/>
    </source>
</evidence>
<dbReference type="Pfam" id="PF00450">
    <property type="entry name" value="Peptidase_S10"/>
    <property type="match status" value="1"/>
</dbReference>
<dbReference type="InterPro" id="IPR029058">
    <property type="entry name" value="AB_hydrolase_fold"/>
</dbReference>
<keyword evidence="6" id="KW-0325">Glycoprotein</keyword>
<reference evidence="9 10" key="1">
    <citation type="journal article" date="2023" name="Commun. Biol.">
        <title>Genome analysis of Parmales, the sister group of diatoms, reveals the evolutionary specialization of diatoms from phago-mixotrophs to photoautotrophs.</title>
        <authorList>
            <person name="Ban H."/>
            <person name="Sato S."/>
            <person name="Yoshikawa S."/>
            <person name="Yamada K."/>
            <person name="Nakamura Y."/>
            <person name="Ichinomiya M."/>
            <person name="Sato N."/>
            <person name="Blanc-Mathieu R."/>
            <person name="Endo H."/>
            <person name="Kuwata A."/>
            <person name="Ogata H."/>
        </authorList>
    </citation>
    <scope>NUCLEOTIDE SEQUENCE [LARGE SCALE GENOMIC DNA]</scope>
</reference>
<dbReference type="Gene3D" id="3.40.50.1820">
    <property type="entry name" value="alpha/beta hydrolase"/>
    <property type="match status" value="1"/>
</dbReference>
<dbReference type="PANTHER" id="PTHR11802:SF113">
    <property type="entry name" value="SERINE CARBOXYPEPTIDASE CTSA-4.1"/>
    <property type="match status" value="1"/>
</dbReference>
<keyword evidence="2 7" id="KW-0121">Carboxypeptidase</keyword>
<comment type="caution">
    <text evidence="9">The sequence shown here is derived from an EMBL/GenBank/DDBJ whole genome shotgun (WGS) entry which is preliminary data.</text>
</comment>
<evidence type="ECO:0000256" key="5">
    <source>
        <dbReference type="ARBA" id="ARBA00022801"/>
    </source>
</evidence>
<dbReference type="EMBL" id="BRYB01002288">
    <property type="protein sequence ID" value="GMI42483.1"/>
    <property type="molecule type" value="Genomic_DNA"/>
</dbReference>
<dbReference type="PANTHER" id="PTHR11802">
    <property type="entry name" value="SERINE PROTEASE FAMILY S10 SERINE CARBOXYPEPTIDASE"/>
    <property type="match status" value="1"/>
</dbReference>
<dbReference type="Gene3D" id="1.10.287.410">
    <property type="match status" value="1"/>
</dbReference>
<accession>A0ABQ6N726</accession>
<dbReference type="InterPro" id="IPR018202">
    <property type="entry name" value="Ser_caboxypep_ser_AS"/>
</dbReference>
<dbReference type="PROSITE" id="PS00131">
    <property type="entry name" value="CARBOXYPEPT_SER_SER"/>
    <property type="match status" value="1"/>
</dbReference>
<dbReference type="InterPro" id="IPR033124">
    <property type="entry name" value="Ser_caboxypep_his_AS"/>
</dbReference>
<evidence type="ECO:0000313" key="9">
    <source>
        <dbReference type="EMBL" id="GMI42483.1"/>
    </source>
</evidence>
<keyword evidence="4 8" id="KW-0732">Signal</keyword>
<dbReference type="SUPFAM" id="SSF53474">
    <property type="entry name" value="alpha/beta-Hydrolases"/>
    <property type="match status" value="1"/>
</dbReference>
<evidence type="ECO:0000256" key="6">
    <source>
        <dbReference type="ARBA" id="ARBA00023180"/>
    </source>
</evidence>
<evidence type="ECO:0000313" key="10">
    <source>
        <dbReference type="Proteomes" id="UP001165060"/>
    </source>
</evidence>
<evidence type="ECO:0000256" key="1">
    <source>
        <dbReference type="ARBA" id="ARBA00009431"/>
    </source>
</evidence>
<dbReference type="InterPro" id="IPR001563">
    <property type="entry name" value="Peptidase_S10"/>
</dbReference>
<keyword evidence="3 7" id="KW-0645">Protease</keyword>
<dbReference type="EC" id="3.4.16.-" evidence="7"/>
<evidence type="ECO:0000256" key="8">
    <source>
        <dbReference type="SAM" id="SignalP"/>
    </source>
</evidence>
<feature type="signal peptide" evidence="8">
    <location>
        <begin position="1"/>
        <end position="15"/>
    </location>
</feature>
<organism evidence="9 10">
    <name type="scientific">Tetraparma gracilis</name>
    <dbReference type="NCBI Taxonomy" id="2962635"/>
    <lineage>
        <taxon>Eukaryota</taxon>
        <taxon>Sar</taxon>
        <taxon>Stramenopiles</taxon>
        <taxon>Ochrophyta</taxon>
        <taxon>Bolidophyceae</taxon>
        <taxon>Parmales</taxon>
        <taxon>Triparmaceae</taxon>
        <taxon>Tetraparma</taxon>
    </lineage>
</organism>
<dbReference type="PRINTS" id="PR00724">
    <property type="entry name" value="CRBOXYPTASEC"/>
</dbReference>
<keyword evidence="10" id="KW-1185">Reference proteome</keyword>
<proteinExistence type="inferred from homology"/>
<evidence type="ECO:0000256" key="4">
    <source>
        <dbReference type="ARBA" id="ARBA00022729"/>
    </source>
</evidence>
<sequence>MLLFALLLLPLAVLGGAPPGPETVYNDGGYISISGGKNLFYWMFESRNDPSTDPLMLWMSGGPGCSSQLALFGENGPYLVDSDLSLSLNEFSWNANATVIWIDQPAHTGYSYGGVPVHNEDGVAPDVFEFLQGFYDKYEAAGKDYRAVPFHIFGESYAGHYVPAVSREIVRRNEAGADPAIPLAGIAIGNGMTDPEIQYKHYIPFTEEHDLVSSSALTFMKATLEMCEPLIKACNSPDISPAGGYSACLSAYMFCNLGQVTPVQSTGVNPYDVRVPCGDSQLCYDFSDIDAYLAQDEVREAFGIPDHKRFVECNKMVDLVMAYGVDWMHEFSSAVSEVLGAGIDVLLYAGEYDFICNWMGNHAWSLEMEWDHKDAFNAAANTTWTASDGEVGGSYISANEGQFTFLKVKDGGHMVPRDQPAKSLDMVRQHLFSKFL</sequence>
<dbReference type="PROSITE" id="PS00560">
    <property type="entry name" value="CARBOXYPEPT_SER_HIS"/>
    <property type="match status" value="1"/>
</dbReference>